<dbReference type="EMBL" id="GBRH01198081">
    <property type="protein sequence ID" value="JAD99814.1"/>
    <property type="molecule type" value="Transcribed_RNA"/>
</dbReference>
<accession>A0A0A9EGC1</accession>
<reference evidence="1" key="2">
    <citation type="journal article" date="2015" name="Data Brief">
        <title>Shoot transcriptome of the giant reed, Arundo donax.</title>
        <authorList>
            <person name="Barrero R.A."/>
            <person name="Guerrero F.D."/>
            <person name="Moolhuijzen P."/>
            <person name="Goolsby J.A."/>
            <person name="Tidwell J."/>
            <person name="Bellgard S.E."/>
            <person name="Bellgard M.I."/>
        </authorList>
    </citation>
    <scope>NUCLEOTIDE SEQUENCE</scope>
    <source>
        <tissue evidence="1">Shoot tissue taken approximately 20 cm above the soil surface</tissue>
    </source>
</reference>
<organism evidence="1">
    <name type="scientific">Arundo donax</name>
    <name type="common">Giant reed</name>
    <name type="synonym">Donax arundinaceus</name>
    <dbReference type="NCBI Taxonomy" id="35708"/>
    <lineage>
        <taxon>Eukaryota</taxon>
        <taxon>Viridiplantae</taxon>
        <taxon>Streptophyta</taxon>
        <taxon>Embryophyta</taxon>
        <taxon>Tracheophyta</taxon>
        <taxon>Spermatophyta</taxon>
        <taxon>Magnoliopsida</taxon>
        <taxon>Liliopsida</taxon>
        <taxon>Poales</taxon>
        <taxon>Poaceae</taxon>
        <taxon>PACMAD clade</taxon>
        <taxon>Arundinoideae</taxon>
        <taxon>Arundineae</taxon>
        <taxon>Arundo</taxon>
    </lineage>
</organism>
<proteinExistence type="predicted"/>
<dbReference type="AlphaFoldDB" id="A0A0A9EGC1"/>
<evidence type="ECO:0000313" key="1">
    <source>
        <dbReference type="EMBL" id="JAD99814.1"/>
    </source>
</evidence>
<reference evidence="1" key="1">
    <citation type="submission" date="2014-09" db="EMBL/GenBank/DDBJ databases">
        <authorList>
            <person name="Magalhaes I.L.F."/>
            <person name="Oliveira U."/>
            <person name="Santos F.R."/>
            <person name="Vidigal T.H.D.A."/>
            <person name="Brescovit A.D."/>
            <person name="Santos A.J."/>
        </authorList>
    </citation>
    <scope>NUCLEOTIDE SEQUENCE</scope>
    <source>
        <tissue evidence="1">Shoot tissue taken approximately 20 cm above the soil surface</tissue>
    </source>
</reference>
<sequence>MPVPAYSGATYLQVIR</sequence>
<protein>
    <submittedName>
        <fullName evidence="1">Uncharacterized protein</fullName>
    </submittedName>
</protein>
<name>A0A0A9EGC1_ARUDO</name>